<dbReference type="Proteomes" id="UP001363622">
    <property type="component" value="Unassembled WGS sequence"/>
</dbReference>
<feature type="transmembrane region" description="Helical" evidence="5">
    <location>
        <begin position="104"/>
        <end position="123"/>
    </location>
</feature>
<dbReference type="PANTHER" id="PTHR23502:SF34">
    <property type="entry name" value="PROTEIN HOL1"/>
    <property type="match status" value="1"/>
</dbReference>
<dbReference type="PROSITE" id="PS50850">
    <property type="entry name" value="MFS"/>
    <property type="match status" value="1"/>
</dbReference>
<keyword evidence="3 5" id="KW-1133">Transmembrane helix</keyword>
<evidence type="ECO:0000259" key="6">
    <source>
        <dbReference type="PROSITE" id="PS50850"/>
    </source>
</evidence>
<sequence length="577" mass="63832">MAIKGISRLTADRPKEEVAKQNTLGSLRLRHEDTNDIILIPTPSNDPRDPLTWSTSYRWYIAILLSLAIFWANFLAAGPTVAIMEITMDFYGPPGPGFAHHISKVAYFFTTTALCQGMSNLFWMPMVVKYGRRPAYVLSFVLYTACAAWSGGATSYASELTARIFMGFGAGAAECLAPLTISDMFFLHERGTVMAIYTCFLSAGVSGGIIISGLITIKHDWRYIYWVSVALIGATTALVIFTFPETEYDRSGLIPLPDSADSFKPGLEAIDEELARVPSDSKETEARAWHLEHTVSNNTTAPVPKPATTSRLHRKQPAGKMTYWETLRLYSGVHTREPLFKLFIRPIMLLLLPPVLWATLVMSVTIGFIVAISSNFATAYAQAYGFEAWKSGLCFISGLIGSAFGIFFGGHVGDWCADYLTRRNGGVREPEMRLPALAISLVTAPLSLVLYGEGIGLRLHWMCATVGIGLLNFSIVQATNISLVYTIDAYRPVAGEITVSQLGFKSAFGFLLSFYTNPWINKDGYERAFGAMAGICGAVILGFVPLYFYGKRIRHATWKWRIVRSLVHWDQDREVGE</sequence>
<feature type="transmembrane region" description="Helical" evidence="5">
    <location>
        <begin position="59"/>
        <end position="84"/>
    </location>
</feature>
<feature type="transmembrane region" description="Helical" evidence="5">
    <location>
        <begin position="349"/>
        <end position="372"/>
    </location>
</feature>
<organism evidence="7 8">
    <name type="scientific">Phyllosticta citriasiana</name>
    <dbReference type="NCBI Taxonomy" id="595635"/>
    <lineage>
        <taxon>Eukaryota</taxon>
        <taxon>Fungi</taxon>
        <taxon>Dikarya</taxon>
        <taxon>Ascomycota</taxon>
        <taxon>Pezizomycotina</taxon>
        <taxon>Dothideomycetes</taxon>
        <taxon>Dothideomycetes incertae sedis</taxon>
        <taxon>Botryosphaeriales</taxon>
        <taxon>Phyllostictaceae</taxon>
        <taxon>Phyllosticta</taxon>
    </lineage>
</organism>
<feature type="transmembrane region" description="Helical" evidence="5">
    <location>
        <begin position="434"/>
        <end position="452"/>
    </location>
</feature>
<keyword evidence="8" id="KW-1185">Reference proteome</keyword>
<dbReference type="InterPro" id="IPR036259">
    <property type="entry name" value="MFS_trans_sf"/>
</dbReference>
<feature type="domain" description="Major facilitator superfamily (MFS) profile" evidence="6">
    <location>
        <begin position="61"/>
        <end position="554"/>
    </location>
</feature>
<reference evidence="7 8" key="1">
    <citation type="submission" date="2024-04" db="EMBL/GenBank/DDBJ databases">
        <title>Phyllosticta paracitricarpa is synonymous to the EU quarantine fungus P. citricarpa based on phylogenomic analyses.</title>
        <authorList>
            <consortium name="Lawrence Berkeley National Laboratory"/>
            <person name="Van Ingen-Buijs V.A."/>
            <person name="Van Westerhoven A.C."/>
            <person name="Haridas S."/>
            <person name="Skiadas P."/>
            <person name="Martin F."/>
            <person name="Groenewald J.Z."/>
            <person name="Crous P.W."/>
            <person name="Seidl M.F."/>
        </authorList>
    </citation>
    <scope>NUCLEOTIDE SEQUENCE [LARGE SCALE GENOMIC DNA]</scope>
    <source>
        <strain evidence="7 8">CBS 123371</strain>
    </source>
</reference>
<evidence type="ECO:0000256" key="1">
    <source>
        <dbReference type="ARBA" id="ARBA00004141"/>
    </source>
</evidence>
<feature type="transmembrane region" description="Helical" evidence="5">
    <location>
        <begin position="458"/>
        <end position="485"/>
    </location>
</feature>
<evidence type="ECO:0000256" key="2">
    <source>
        <dbReference type="ARBA" id="ARBA00022692"/>
    </source>
</evidence>
<protein>
    <submittedName>
        <fullName evidence="7">Major facilitator superfamily domain-containing protein</fullName>
    </submittedName>
</protein>
<feature type="transmembrane region" description="Helical" evidence="5">
    <location>
        <begin position="223"/>
        <end position="243"/>
    </location>
</feature>
<evidence type="ECO:0000256" key="5">
    <source>
        <dbReference type="SAM" id="Phobius"/>
    </source>
</evidence>
<comment type="subcellular location">
    <subcellularLocation>
        <location evidence="1">Membrane</location>
        <topology evidence="1">Multi-pass membrane protein</topology>
    </subcellularLocation>
</comment>
<dbReference type="EMBL" id="JBBPHU010000008">
    <property type="protein sequence ID" value="KAK7514488.1"/>
    <property type="molecule type" value="Genomic_DNA"/>
</dbReference>
<dbReference type="InterPro" id="IPR011701">
    <property type="entry name" value="MFS"/>
</dbReference>
<dbReference type="PANTHER" id="PTHR23502">
    <property type="entry name" value="MAJOR FACILITATOR SUPERFAMILY"/>
    <property type="match status" value="1"/>
</dbReference>
<feature type="transmembrane region" description="Helical" evidence="5">
    <location>
        <begin position="528"/>
        <end position="549"/>
    </location>
</feature>
<evidence type="ECO:0000313" key="7">
    <source>
        <dbReference type="EMBL" id="KAK7514488.1"/>
    </source>
</evidence>
<comment type="caution">
    <text evidence="7">The sequence shown here is derived from an EMBL/GenBank/DDBJ whole genome shotgun (WGS) entry which is preliminary data.</text>
</comment>
<feature type="transmembrane region" description="Helical" evidence="5">
    <location>
        <begin position="194"/>
        <end position="217"/>
    </location>
</feature>
<dbReference type="Gene3D" id="1.20.1250.20">
    <property type="entry name" value="MFS general substrate transporter like domains"/>
    <property type="match status" value="1"/>
</dbReference>
<dbReference type="SUPFAM" id="SSF103473">
    <property type="entry name" value="MFS general substrate transporter"/>
    <property type="match status" value="1"/>
</dbReference>
<proteinExistence type="predicted"/>
<feature type="transmembrane region" description="Helical" evidence="5">
    <location>
        <begin position="392"/>
        <end position="413"/>
    </location>
</feature>
<name>A0ABR1KIK8_9PEZI</name>
<keyword evidence="2 5" id="KW-0812">Transmembrane</keyword>
<accession>A0ABR1KIK8</accession>
<dbReference type="InterPro" id="IPR020846">
    <property type="entry name" value="MFS_dom"/>
</dbReference>
<evidence type="ECO:0000313" key="8">
    <source>
        <dbReference type="Proteomes" id="UP001363622"/>
    </source>
</evidence>
<keyword evidence="4 5" id="KW-0472">Membrane</keyword>
<dbReference type="Pfam" id="PF07690">
    <property type="entry name" value="MFS_1"/>
    <property type="match status" value="1"/>
</dbReference>
<feature type="transmembrane region" description="Helical" evidence="5">
    <location>
        <begin position="135"/>
        <end position="158"/>
    </location>
</feature>
<evidence type="ECO:0000256" key="3">
    <source>
        <dbReference type="ARBA" id="ARBA00022989"/>
    </source>
</evidence>
<gene>
    <name evidence="7" type="ORF">IWZ03DRAFT_361006</name>
</gene>
<evidence type="ECO:0000256" key="4">
    <source>
        <dbReference type="ARBA" id="ARBA00023136"/>
    </source>
</evidence>